<sequence length="280" mass="32413">MTFKYSLIDDNSNLTIGYCNTVQFSNTPIHLLANQLVLNLFTFTEEFKSYIIQRKESFSRLAYIGILNKHHHVIGKYPIFIHDDIKYHQLGFPAIPVHVHLNISSDYIPSVKQLQLWERWRESRPTKKNEWAVYDEESKRDWLNIVSLYNDFYRIQQANKSVNHHFELDGTCIVDYSSFFCAIGEAVNGAGGYFGKNIYSMIDCTYGGYGALAPFTLVWMNSHIAKNNLDQQAWQKEIEAVRQQNTFIGEEDFLGEIGDRPLIDAIVENLERVGVTVILR</sequence>
<dbReference type="EMBL" id="JBHUGF010000010">
    <property type="protein sequence ID" value="MFD1991956.1"/>
    <property type="molecule type" value="Genomic_DNA"/>
</dbReference>
<dbReference type="Pfam" id="PF01337">
    <property type="entry name" value="Barstar"/>
    <property type="match status" value="1"/>
</dbReference>
<dbReference type="InterPro" id="IPR000468">
    <property type="entry name" value="Barstar"/>
</dbReference>
<gene>
    <name evidence="3" type="ORF">ACFSGI_18440</name>
</gene>
<feature type="domain" description="Barstar (barnase inhibitor)" evidence="2">
    <location>
        <begin position="164"/>
        <end position="250"/>
    </location>
</feature>
<reference evidence="4" key="1">
    <citation type="journal article" date="2019" name="Int. J. Syst. Evol. Microbiol.">
        <title>The Global Catalogue of Microorganisms (GCM) 10K type strain sequencing project: providing services to taxonomists for standard genome sequencing and annotation.</title>
        <authorList>
            <consortium name="The Broad Institute Genomics Platform"/>
            <consortium name="The Broad Institute Genome Sequencing Center for Infectious Disease"/>
            <person name="Wu L."/>
            <person name="Ma J."/>
        </authorList>
    </citation>
    <scope>NUCLEOTIDE SEQUENCE [LARGE SCALE GENOMIC DNA]</scope>
    <source>
        <strain evidence="4">CGMCC 1.15067</strain>
    </source>
</reference>
<dbReference type="Proteomes" id="UP001597403">
    <property type="component" value="Unassembled WGS sequence"/>
</dbReference>
<dbReference type="SUPFAM" id="SSF52038">
    <property type="entry name" value="Barstar-related"/>
    <property type="match status" value="1"/>
</dbReference>
<dbReference type="Gene3D" id="3.30.370.10">
    <property type="entry name" value="Barstar-like"/>
    <property type="match status" value="1"/>
</dbReference>
<keyword evidence="4" id="KW-1185">Reference proteome</keyword>
<evidence type="ECO:0000256" key="1">
    <source>
        <dbReference type="ARBA" id="ARBA00006845"/>
    </source>
</evidence>
<evidence type="ECO:0000313" key="3">
    <source>
        <dbReference type="EMBL" id="MFD1991956.1"/>
    </source>
</evidence>
<comment type="similarity">
    <text evidence="1">Belongs to the barstar family.</text>
</comment>
<dbReference type="InterPro" id="IPR035905">
    <property type="entry name" value="Barstar-like_sf"/>
</dbReference>
<evidence type="ECO:0000313" key="4">
    <source>
        <dbReference type="Proteomes" id="UP001597403"/>
    </source>
</evidence>
<organism evidence="3 4">
    <name type="scientific">Paenibacillus nicotianae</name>
    <dbReference type="NCBI Taxonomy" id="1526551"/>
    <lineage>
        <taxon>Bacteria</taxon>
        <taxon>Bacillati</taxon>
        <taxon>Bacillota</taxon>
        <taxon>Bacilli</taxon>
        <taxon>Bacillales</taxon>
        <taxon>Paenibacillaceae</taxon>
        <taxon>Paenibacillus</taxon>
    </lineage>
</organism>
<protein>
    <submittedName>
        <fullName evidence="3">Barstar family protein</fullName>
    </submittedName>
</protein>
<comment type="caution">
    <text evidence="3">The sequence shown here is derived from an EMBL/GenBank/DDBJ whole genome shotgun (WGS) entry which is preliminary data.</text>
</comment>
<accession>A0ABW4UY68</accession>
<dbReference type="RefSeq" id="WP_204825630.1">
    <property type="nucleotide sequence ID" value="NZ_JBHUGF010000010.1"/>
</dbReference>
<evidence type="ECO:0000259" key="2">
    <source>
        <dbReference type="Pfam" id="PF01337"/>
    </source>
</evidence>
<name>A0ABW4UY68_9BACL</name>
<proteinExistence type="inferred from homology"/>